<keyword evidence="2" id="KW-0378">Hydrolase</keyword>
<dbReference type="GO" id="GO:0016787">
    <property type="term" value="F:hydrolase activity"/>
    <property type="evidence" value="ECO:0007669"/>
    <property type="project" value="UniProtKB-KW"/>
</dbReference>
<dbReference type="EMBL" id="JACIFD010000003">
    <property type="protein sequence ID" value="MBB4071060.1"/>
    <property type="molecule type" value="Genomic_DNA"/>
</dbReference>
<dbReference type="RefSeq" id="WP_158608087.1">
    <property type="nucleotide sequence ID" value="NZ_JACIFD010000003.1"/>
</dbReference>
<gene>
    <name evidence="2" type="ORF">F5897_000348</name>
</gene>
<dbReference type="InterPro" id="IPR051044">
    <property type="entry name" value="MAG_DAG_Lipase"/>
</dbReference>
<accession>A0A840DEI2</accession>
<protein>
    <submittedName>
        <fullName evidence="2">Alpha-beta hydrolase superfamily lysophospholipase</fullName>
    </submittedName>
</protein>
<proteinExistence type="predicted"/>
<sequence>MSVQHERFTYLDDYGITIHAQKWVPDAQSLSFTAPVAGDRASFADDAALGVVQLVHGISEHSGRYDAFARELAAAGFIVYAEDHRGHGLTGMQQHEGNRKKLGKLGKGGLRATEDAITKLTALIREHHPDLPLAVFAHSWGSLMAQRILQRAGATAMWDAVILAGTAYRTPRHMNADDLNKEFGEPHGRDWLSRNPQVAIDFENDELNCNVDVLKTFGVVNAAKLFGTPKAPLAPQVPILITSGSADALNKHNGLTLLANDYRRAGVRDVSLKLYPGARHELIHEINRDEVIADLITWLTDRLLEGAAI</sequence>
<organism evidence="2 3">
    <name type="scientific">Canibacter oris</name>
    <dbReference type="NCBI Taxonomy" id="1365628"/>
    <lineage>
        <taxon>Bacteria</taxon>
        <taxon>Bacillati</taxon>
        <taxon>Actinomycetota</taxon>
        <taxon>Actinomycetes</taxon>
        <taxon>Micrococcales</taxon>
        <taxon>Microbacteriaceae</taxon>
        <taxon>Canibacter</taxon>
    </lineage>
</organism>
<dbReference type="InterPro" id="IPR022742">
    <property type="entry name" value="Hydrolase_4"/>
</dbReference>
<dbReference type="Gene3D" id="3.40.50.1820">
    <property type="entry name" value="alpha/beta hydrolase"/>
    <property type="match status" value="1"/>
</dbReference>
<evidence type="ECO:0000313" key="2">
    <source>
        <dbReference type="EMBL" id="MBB4071060.1"/>
    </source>
</evidence>
<evidence type="ECO:0000313" key="3">
    <source>
        <dbReference type="Proteomes" id="UP000571183"/>
    </source>
</evidence>
<dbReference type="SUPFAM" id="SSF53474">
    <property type="entry name" value="alpha/beta-Hydrolases"/>
    <property type="match status" value="1"/>
</dbReference>
<dbReference type="PANTHER" id="PTHR11614">
    <property type="entry name" value="PHOSPHOLIPASE-RELATED"/>
    <property type="match status" value="1"/>
</dbReference>
<reference evidence="2" key="1">
    <citation type="submission" date="2020-08" db="EMBL/GenBank/DDBJ databases">
        <title>Sequencing the genomes of 1000 actinobacteria strains.</title>
        <authorList>
            <person name="Klenk H.-P."/>
        </authorList>
    </citation>
    <scope>NUCLEOTIDE SEQUENCE [LARGE SCALE GENOMIC DNA]</scope>
    <source>
        <strain evidence="2">DSM 27064</strain>
    </source>
</reference>
<feature type="domain" description="Serine aminopeptidase S33" evidence="1">
    <location>
        <begin position="49"/>
        <end position="286"/>
    </location>
</feature>
<keyword evidence="3" id="KW-1185">Reference proteome</keyword>
<dbReference type="InterPro" id="IPR029058">
    <property type="entry name" value="AB_hydrolase_fold"/>
</dbReference>
<name>A0A840DEI2_9MICO</name>
<comment type="caution">
    <text evidence="2">The sequence shown here is derived from an EMBL/GenBank/DDBJ whole genome shotgun (WGS) entry which is preliminary data.</text>
</comment>
<evidence type="ECO:0000259" key="1">
    <source>
        <dbReference type="Pfam" id="PF12146"/>
    </source>
</evidence>
<dbReference type="Pfam" id="PF12146">
    <property type="entry name" value="Hydrolase_4"/>
    <property type="match status" value="1"/>
</dbReference>
<dbReference type="AlphaFoldDB" id="A0A840DEI2"/>
<dbReference type="Proteomes" id="UP000571183">
    <property type="component" value="Unassembled WGS sequence"/>
</dbReference>